<organism evidence="1 2">
    <name type="scientific">Chitinimonas viridis</name>
    <dbReference type="NCBI Taxonomy" id="664880"/>
    <lineage>
        <taxon>Bacteria</taxon>
        <taxon>Pseudomonadati</taxon>
        <taxon>Pseudomonadota</taxon>
        <taxon>Betaproteobacteria</taxon>
        <taxon>Neisseriales</taxon>
        <taxon>Chitinibacteraceae</taxon>
        <taxon>Chitinimonas</taxon>
    </lineage>
</organism>
<keyword evidence="2" id="KW-1185">Reference proteome</keyword>
<dbReference type="EMBL" id="JAUFPU010000019">
    <property type="protein sequence ID" value="MDN3579008.1"/>
    <property type="molecule type" value="Genomic_DNA"/>
</dbReference>
<accession>A0ABT8B9S8</accession>
<evidence type="ECO:0000313" key="2">
    <source>
        <dbReference type="Proteomes" id="UP001180081"/>
    </source>
</evidence>
<dbReference type="Proteomes" id="UP001180081">
    <property type="component" value="Unassembled WGS sequence"/>
</dbReference>
<evidence type="ECO:0000313" key="1">
    <source>
        <dbReference type="EMBL" id="MDN3579008.1"/>
    </source>
</evidence>
<protein>
    <recommendedName>
        <fullName evidence="3">Type VI secretion system protein</fullName>
    </recommendedName>
</protein>
<proteinExistence type="predicted"/>
<name>A0ABT8B9S8_9NEIS</name>
<sequence>MLLILLLQGCGAMSSVAGWVGLGGPPKADLRELRLVSDIGANSDSATRVDIVLVFEQSAIGSLPKTAPEWFAQKQALLDGMPTALQVVALELPPAHVLDPVPLPGRTGKALAIRAYADMQSSHGQHVLDLTFTKAAELRLRANDYRFTVLN</sequence>
<dbReference type="RefSeq" id="WP_290334336.1">
    <property type="nucleotide sequence ID" value="NZ_JAUFPU010000019.1"/>
</dbReference>
<reference evidence="1" key="2">
    <citation type="submission" date="2023-06" db="EMBL/GenBank/DDBJ databases">
        <authorList>
            <person name="Lucena T."/>
            <person name="Sun Q."/>
        </authorList>
    </citation>
    <scope>NUCLEOTIDE SEQUENCE</scope>
    <source>
        <strain evidence="1">CECT 7703</strain>
    </source>
</reference>
<evidence type="ECO:0008006" key="3">
    <source>
        <dbReference type="Google" id="ProtNLM"/>
    </source>
</evidence>
<reference evidence="1" key="1">
    <citation type="journal article" date="2014" name="Int. J. Syst. Evol. Microbiol.">
        <title>Complete genome of a new Firmicutes species belonging to the dominant human colonic microbiota ('Ruminococcus bicirculans') reveals two chromosomes and a selective capacity to utilize plant glucans.</title>
        <authorList>
            <consortium name="NISC Comparative Sequencing Program"/>
            <person name="Wegmann U."/>
            <person name="Louis P."/>
            <person name="Goesmann A."/>
            <person name="Henrissat B."/>
            <person name="Duncan S.H."/>
            <person name="Flint H.J."/>
        </authorList>
    </citation>
    <scope>NUCLEOTIDE SEQUENCE</scope>
    <source>
        <strain evidence="1">CECT 7703</strain>
    </source>
</reference>
<comment type="caution">
    <text evidence="1">The sequence shown here is derived from an EMBL/GenBank/DDBJ whole genome shotgun (WGS) entry which is preliminary data.</text>
</comment>
<gene>
    <name evidence="1" type="ORF">QWZ03_19755</name>
</gene>